<evidence type="ECO:0000259" key="2">
    <source>
        <dbReference type="Pfam" id="PF21788"/>
    </source>
</evidence>
<dbReference type="InterPro" id="IPR048365">
    <property type="entry name" value="TNP-like_RNaseH_N"/>
</dbReference>
<dbReference type="Pfam" id="PF21787">
    <property type="entry name" value="TNP-like_RNaseH_N"/>
    <property type="match status" value="1"/>
</dbReference>
<protein>
    <submittedName>
        <fullName evidence="4">Uncharacterized protein LOC125779975</fullName>
    </submittedName>
</protein>
<sequence length="631" mass="73009">MSVLERNCVLLFDEISIKTDLTYNRVRDVIDGFVDYGEGHREMKLGSKCCFFMIKGLSSNWKYVFSYYISKNGLPTFKLKEILNKNITALKSIGLNVKALVCDQGPSNIAVMNALAISEENPFYLHEDSKIYCLYDYCHLIKSVRNTFMKYDISTPDGIASFKVIKKLYSIDQDNKCFKICPKLTEAHVYPSCFEKMSVKRATQVLSNSVAAGIEMADSQNLFGSDEYILKCAKPTQLFVKKINDLFDDLDCKSFVSKNPLKCPLLKNDSGKVQRLFDYIKYLKSLKLPNMAYSRCIGGFCSTIVGMIQLSQELFREQKELSFILLGKLNQDALENFFYRVRASQGINTHPSANEIQYIVARLISMKILRQNFQDKGANCEDDDDINLDWNLGPEDRHLEVEGVEHETEQLDLESFIIPDENFVEEDDTADVQIKRYYTGYGIYQKILCKIHCKKCAMAMTKTQSDLSLYSEALIKAKNYKDDADLRLVNPSDRVFEVCRLQMMWYVNLFNKYAYCSNVRSLMLSAIKEKTENVFPEWFDPTDECFTHKIRLLEYLVTVLLFKNSKWLVKEEISNERHRKRDAKLKKLKSILLYFQVFFSSYFSPFSALQLSLAFLNTNVVSILFKCNICF</sequence>
<dbReference type="Proteomes" id="UP001652620">
    <property type="component" value="Unplaced"/>
</dbReference>
<reference evidence="4" key="1">
    <citation type="submission" date="2025-08" db="UniProtKB">
        <authorList>
            <consortium name="RefSeq"/>
        </authorList>
    </citation>
    <scope>IDENTIFICATION</scope>
    <source>
        <tissue evidence="4">Adult</tissue>
    </source>
</reference>
<dbReference type="RefSeq" id="XP_049317299.1">
    <property type="nucleotide sequence ID" value="XM_049461342.1"/>
</dbReference>
<feature type="domain" description="Transposable element P transposase-like GTP-binding insertion" evidence="2">
    <location>
        <begin position="138"/>
        <end position="259"/>
    </location>
</feature>
<dbReference type="GeneID" id="125779975"/>
<name>A0ABM3K748_BACDO</name>
<dbReference type="InterPro" id="IPR048366">
    <property type="entry name" value="TNP-like_GBD"/>
</dbReference>
<proteinExistence type="predicted"/>
<dbReference type="PANTHER" id="PTHR47577">
    <property type="entry name" value="THAP DOMAIN-CONTAINING PROTEIN 6"/>
    <property type="match status" value="1"/>
</dbReference>
<gene>
    <name evidence="4" type="primary">LOC125779975</name>
</gene>
<keyword evidence="3" id="KW-1185">Reference proteome</keyword>
<organism evidence="3 4">
    <name type="scientific">Bactrocera dorsalis</name>
    <name type="common">Oriental fruit fly</name>
    <name type="synonym">Dacus dorsalis</name>
    <dbReference type="NCBI Taxonomy" id="27457"/>
    <lineage>
        <taxon>Eukaryota</taxon>
        <taxon>Metazoa</taxon>
        <taxon>Ecdysozoa</taxon>
        <taxon>Arthropoda</taxon>
        <taxon>Hexapoda</taxon>
        <taxon>Insecta</taxon>
        <taxon>Pterygota</taxon>
        <taxon>Neoptera</taxon>
        <taxon>Endopterygota</taxon>
        <taxon>Diptera</taxon>
        <taxon>Brachycera</taxon>
        <taxon>Muscomorpha</taxon>
        <taxon>Tephritoidea</taxon>
        <taxon>Tephritidae</taxon>
        <taxon>Bactrocera</taxon>
        <taxon>Bactrocera</taxon>
    </lineage>
</organism>
<evidence type="ECO:0000259" key="1">
    <source>
        <dbReference type="Pfam" id="PF21787"/>
    </source>
</evidence>
<feature type="domain" description="Transposable element P transposase-like RNase H" evidence="1">
    <location>
        <begin position="4"/>
        <end position="115"/>
    </location>
</feature>
<accession>A0ABM3K748</accession>
<dbReference type="Pfam" id="PF21788">
    <property type="entry name" value="TNP-like_GBD"/>
    <property type="match status" value="1"/>
</dbReference>
<dbReference type="PANTHER" id="PTHR47577:SF2">
    <property type="entry name" value="THAP DOMAIN CONTAINING 9"/>
    <property type="match status" value="1"/>
</dbReference>
<evidence type="ECO:0000313" key="4">
    <source>
        <dbReference type="RefSeq" id="XP_049317299.1"/>
    </source>
</evidence>
<evidence type="ECO:0000313" key="3">
    <source>
        <dbReference type="Proteomes" id="UP001652620"/>
    </source>
</evidence>